<dbReference type="EMBL" id="JAAVLN010000002">
    <property type="protein sequence ID" value="NKC04372.1"/>
    <property type="molecule type" value="Genomic_DNA"/>
</dbReference>
<gene>
    <name evidence="6" type="ORF">HED55_17405</name>
</gene>
<evidence type="ECO:0000256" key="1">
    <source>
        <dbReference type="ARBA" id="ARBA00022741"/>
    </source>
</evidence>
<evidence type="ECO:0000256" key="3">
    <source>
        <dbReference type="ARBA" id="ARBA00022806"/>
    </source>
</evidence>
<accession>A0ABX1DS41</accession>
<comment type="caution">
    <text evidence="6">The sequence shown here is derived from an EMBL/GenBank/DDBJ whole genome shotgun (WGS) entry which is preliminary data.</text>
</comment>
<dbReference type="GO" id="GO:0004386">
    <property type="term" value="F:helicase activity"/>
    <property type="evidence" value="ECO:0007669"/>
    <property type="project" value="UniProtKB-KW"/>
</dbReference>
<dbReference type="InterPro" id="IPR050474">
    <property type="entry name" value="Hel308_SKI2-like"/>
</dbReference>
<evidence type="ECO:0000259" key="5">
    <source>
        <dbReference type="PROSITE" id="PS51192"/>
    </source>
</evidence>
<feature type="domain" description="Helicase ATP-binding" evidence="5">
    <location>
        <begin position="96"/>
        <end position="268"/>
    </location>
</feature>
<evidence type="ECO:0000313" key="6">
    <source>
        <dbReference type="EMBL" id="NKC04372.1"/>
    </source>
</evidence>
<dbReference type="SUPFAM" id="SSF52540">
    <property type="entry name" value="P-loop containing nucleoside triphosphate hydrolases"/>
    <property type="match status" value="1"/>
</dbReference>
<dbReference type="PROSITE" id="PS51192">
    <property type="entry name" value="HELICASE_ATP_BIND_1"/>
    <property type="match status" value="1"/>
</dbReference>
<dbReference type="Pfam" id="PF00270">
    <property type="entry name" value="DEAD"/>
    <property type="match status" value="1"/>
</dbReference>
<evidence type="ECO:0000256" key="2">
    <source>
        <dbReference type="ARBA" id="ARBA00022801"/>
    </source>
</evidence>
<reference evidence="6 7" key="1">
    <citation type="submission" date="2020-03" db="EMBL/GenBank/DDBJ databases">
        <title>Whole genome sequencing of clinical and environmental type strains of Ochrobactrum.</title>
        <authorList>
            <person name="Dharne M."/>
        </authorList>
    </citation>
    <scope>NUCLEOTIDE SEQUENCE [LARGE SCALE GENOMIC DNA]</scope>
    <source>
        <strain evidence="6 7">CIP 109452</strain>
    </source>
</reference>
<dbReference type="PANTHER" id="PTHR47961:SF6">
    <property type="entry name" value="DNA-DIRECTED DNA POLYMERASE"/>
    <property type="match status" value="1"/>
</dbReference>
<keyword evidence="1" id="KW-0547">Nucleotide-binding</keyword>
<dbReference type="InterPro" id="IPR014001">
    <property type="entry name" value="Helicase_ATP-bd"/>
</dbReference>
<keyword evidence="4" id="KW-0067">ATP-binding</keyword>
<evidence type="ECO:0000256" key="4">
    <source>
        <dbReference type="ARBA" id="ARBA00022840"/>
    </source>
</evidence>
<dbReference type="PANTHER" id="PTHR47961">
    <property type="entry name" value="DNA POLYMERASE THETA, PUTATIVE (AFU_ORTHOLOGUE AFUA_1G05260)-RELATED"/>
    <property type="match status" value="1"/>
</dbReference>
<evidence type="ECO:0000313" key="7">
    <source>
        <dbReference type="Proteomes" id="UP000704467"/>
    </source>
</evidence>
<protein>
    <submittedName>
        <fullName evidence="6">DEAD/DEAH box helicase</fullName>
    </submittedName>
</protein>
<dbReference type="InterPro" id="IPR011545">
    <property type="entry name" value="DEAD/DEAH_box_helicase_dom"/>
</dbReference>
<dbReference type="Gene3D" id="3.40.50.300">
    <property type="entry name" value="P-loop containing nucleotide triphosphate hydrolases"/>
    <property type="match status" value="1"/>
</dbReference>
<dbReference type="InterPro" id="IPR027417">
    <property type="entry name" value="P-loop_NTPase"/>
</dbReference>
<dbReference type="SMART" id="SM00487">
    <property type="entry name" value="DEXDc"/>
    <property type="match status" value="1"/>
</dbReference>
<organism evidence="6 7">
    <name type="scientific">Brucella haematophila</name>
    <dbReference type="NCBI Taxonomy" id="419474"/>
    <lineage>
        <taxon>Bacteria</taxon>
        <taxon>Pseudomonadati</taxon>
        <taxon>Pseudomonadota</taxon>
        <taxon>Alphaproteobacteria</taxon>
        <taxon>Hyphomicrobiales</taxon>
        <taxon>Brucellaceae</taxon>
        <taxon>Brucella/Ochrobactrum group</taxon>
        <taxon>Brucella</taxon>
    </lineage>
</organism>
<keyword evidence="3 6" id="KW-0347">Helicase</keyword>
<name>A0ABX1DS41_9HYPH</name>
<dbReference type="Proteomes" id="UP000704467">
    <property type="component" value="Unassembled WGS sequence"/>
</dbReference>
<sequence>MLAEGLRRGEQDRTGLALEKLKALVEVATRWANDETWIMLRLLFAAAERFARNNLHRRAAVLITDTVTAGERLSRFAREQFGRGRGVLWASQIKGLERLAAGNAFALCTPTGSGKTMVANLALVKELLLTPPEPGAPGRLALYLVPSRALAGEVEAKLSAEFRGEDIVVTGLYGGTDWGITDNWLTTETPTVLIATVEKAEALMRYVGRLLIHRLALLIIDEAHQVVVAGTPKTMRDLAAHGDRSMRLESLVSRILVLKPNIARIALTRLPAAQRHLYRDGLRMMKPLIR</sequence>
<keyword evidence="7" id="KW-1185">Reference proteome</keyword>
<keyword evidence="2" id="KW-0378">Hydrolase</keyword>
<proteinExistence type="predicted"/>